<dbReference type="GO" id="GO:0005634">
    <property type="term" value="C:nucleus"/>
    <property type="evidence" value="ECO:0007669"/>
    <property type="project" value="TreeGrafter"/>
</dbReference>
<dbReference type="PANTHER" id="PTHR22852:SF0">
    <property type="entry name" value="DENTICLELESS PROTEIN HOMOLOG"/>
    <property type="match status" value="1"/>
</dbReference>
<dbReference type="InterPro" id="IPR036322">
    <property type="entry name" value="WD40_repeat_dom_sf"/>
</dbReference>
<dbReference type="InterPro" id="IPR051865">
    <property type="entry name" value="WD-repeat_CDT2_adapter"/>
</dbReference>
<keyword evidence="2" id="KW-0833">Ubl conjugation pathway</keyword>
<feature type="repeat" description="WD" evidence="4">
    <location>
        <begin position="35"/>
        <end position="70"/>
    </location>
</feature>
<dbReference type="AlphaFoldDB" id="A0A914DTF2"/>
<name>A0A914DTF2_9BILA</name>
<dbReference type="GO" id="GO:0030674">
    <property type="term" value="F:protein-macromolecule adaptor activity"/>
    <property type="evidence" value="ECO:0007669"/>
    <property type="project" value="TreeGrafter"/>
</dbReference>
<dbReference type="Pfam" id="PF00400">
    <property type="entry name" value="WD40"/>
    <property type="match status" value="2"/>
</dbReference>
<evidence type="ECO:0000256" key="5">
    <source>
        <dbReference type="SAM" id="MobiDB-lite"/>
    </source>
</evidence>
<accession>A0A914DTF2</accession>
<dbReference type="SMART" id="SM00320">
    <property type="entry name" value="WD40"/>
    <property type="match status" value="5"/>
</dbReference>
<dbReference type="PROSITE" id="PS50082">
    <property type="entry name" value="WD_REPEATS_2"/>
    <property type="match status" value="2"/>
</dbReference>
<dbReference type="WBParaSite" id="ACRNAN_scaffold402.g13959.t1">
    <property type="protein sequence ID" value="ACRNAN_scaffold402.g13959.t1"/>
    <property type="gene ID" value="ACRNAN_scaffold402.g13959"/>
</dbReference>
<feature type="compositionally biased region" description="Basic residues" evidence="5">
    <location>
        <begin position="439"/>
        <end position="454"/>
    </location>
</feature>
<dbReference type="PANTHER" id="PTHR22852">
    <property type="entry name" value="LETHAL 2 DENTICLELESS PROTEIN RETINOIC ACID-REGULATED NUCLEAR MATRIX-ASSOCIATED PROTEIN"/>
    <property type="match status" value="1"/>
</dbReference>
<sequence>MDLCFVPGYPHTLATISGCAEVAIFDLVKVQKIAFSSHQKSVRAISFFPELSNYFVTGGRDGHIFVWDLRVLGNTHKNNCHDQITIVTKPHGTILNAHLSRDSTNHRRSTYVAEEVNGITSLAHLDEFSVASSSAKSKTGIYIWDIRYQKPEKPLRILHIPPGTSQKQTGISSLSVDRFGSQLFAICTDNRILVYEAQSNCNNPVNTLRTPINNTFQVQCAASPISDHLLCGSSNNAAYIYDLQECHNSMQDVLLAYEKPQKVLPSPKYRLGGHKGEVGVVSWSCDGRYMATLDDNDLRIWDRFIDVNMNEKLIHDQPIKFVRPEILEYTPSETSRPIKHKTCHNLGFLHEHALTTRIVSPIKLKNLSTALTFRSSKISTSPTKLIKSPLKKRLKLESSPVSPVSSSRKNLSNVFVMLAKDGQENVQPYSPARSITKTPKSKTTPRRKSNKRLRSRESTPGPSYDQKRTPSNKTILDYFSPKSSV</sequence>
<keyword evidence="4" id="KW-0853">WD repeat</keyword>
<dbReference type="InterPro" id="IPR001680">
    <property type="entry name" value="WD40_rpt"/>
</dbReference>
<reference evidence="7" key="1">
    <citation type="submission" date="2022-11" db="UniProtKB">
        <authorList>
            <consortium name="WormBaseParasite"/>
        </authorList>
    </citation>
    <scope>IDENTIFICATION</scope>
</reference>
<dbReference type="Proteomes" id="UP000887540">
    <property type="component" value="Unplaced"/>
</dbReference>
<protein>
    <submittedName>
        <fullName evidence="7">Uncharacterized protein</fullName>
    </submittedName>
</protein>
<feature type="region of interest" description="Disordered" evidence="5">
    <location>
        <begin position="425"/>
        <end position="485"/>
    </location>
</feature>
<keyword evidence="6" id="KW-1185">Reference proteome</keyword>
<dbReference type="InterPro" id="IPR015943">
    <property type="entry name" value="WD40/YVTN_repeat-like_dom_sf"/>
</dbReference>
<dbReference type="SUPFAM" id="SSF50978">
    <property type="entry name" value="WD40 repeat-like"/>
    <property type="match status" value="1"/>
</dbReference>
<evidence type="ECO:0000256" key="2">
    <source>
        <dbReference type="ARBA" id="ARBA00022786"/>
    </source>
</evidence>
<dbReference type="GO" id="GO:0043161">
    <property type="term" value="P:proteasome-mediated ubiquitin-dependent protein catabolic process"/>
    <property type="evidence" value="ECO:0007669"/>
    <property type="project" value="TreeGrafter"/>
</dbReference>
<evidence type="ECO:0000313" key="7">
    <source>
        <dbReference type="WBParaSite" id="ACRNAN_scaffold402.g13959.t1"/>
    </source>
</evidence>
<comment type="pathway">
    <text evidence="1">Protein modification; protein ubiquitination.</text>
</comment>
<dbReference type="Gene3D" id="2.130.10.10">
    <property type="entry name" value="YVTN repeat-like/Quinoprotein amine dehydrogenase"/>
    <property type="match status" value="2"/>
</dbReference>
<dbReference type="PROSITE" id="PS50294">
    <property type="entry name" value="WD_REPEATS_REGION"/>
    <property type="match status" value="1"/>
</dbReference>
<proteinExistence type="inferred from homology"/>
<feature type="repeat" description="WD" evidence="4">
    <location>
        <begin position="271"/>
        <end position="302"/>
    </location>
</feature>
<evidence type="ECO:0000256" key="3">
    <source>
        <dbReference type="ARBA" id="ARBA00038344"/>
    </source>
</evidence>
<dbReference type="GO" id="GO:0007095">
    <property type="term" value="P:mitotic G2 DNA damage checkpoint signaling"/>
    <property type="evidence" value="ECO:0007669"/>
    <property type="project" value="TreeGrafter"/>
</dbReference>
<evidence type="ECO:0000256" key="1">
    <source>
        <dbReference type="ARBA" id="ARBA00004906"/>
    </source>
</evidence>
<comment type="similarity">
    <text evidence="3">Belongs to the WD repeat cdt2 family.</text>
</comment>
<organism evidence="6 7">
    <name type="scientific">Acrobeloides nanus</name>
    <dbReference type="NCBI Taxonomy" id="290746"/>
    <lineage>
        <taxon>Eukaryota</taxon>
        <taxon>Metazoa</taxon>
        <taxon>Ecdysozoa</taxon>
        <taxon>Nematoda</taxon>
        <taxon>Chromadorea</taxon>
        <taxon>Rhabditida</taxon>
        <taxon>Tylenchina</taxon>
        <taxon>Cephalobomorpha</taxon>
        <taxon>Cephaloboidea</taxon>
        <taxon>Cephalobidae</taxon>
        <taxon>Acrobeloides</taxon>
    </lineage>
</organism>
<evidence type="ECO:0000313" key="6">
    <source>
        <dbReference type="Proteomes" id="UP000887540"/>
    </source>
</evidence>
<evidence type="ECO:0000256" key="4">
    <source>
        <dbReference type="PROSITE-ProRule" id="PRU00221"/>
    </source>
</evidence>